<keyword evidence="1" id="KW-0472">Membrane</keyword>
<organism evidence="3 4">
    <name type="scientific">Asticcacaulis benevestitus DSM 16100 = ATCC BAA-896</name>
    <dbReference type="NCBI Taxonomy" id="1121022"/>
    <lineage>
        <taxon>Bacteria</taxon>
        <taxon>Pseudomonadati</taxon>
        <taxon>Pseudomonadota</taxon>
        <taxon>Alphaproteobacteria</taxon>
        <taxon>Caulobacterales</taxon>
        <taxon>Caulobacteraceae</taxon>
        <taxon>Asticcacaulis</taxon>
    </lineage>
</organism>
<dbReference type="PIRSF" id="PIRSF031767">
    <property type="entry name" value="MHYE_LytTR"/>
    <property type="match status" value="1"/>
</dbReference>
<evidence type="ECO:0000313" key="3">
    <source>
        <dbReference type="EMBL" id="ESQ86546.1"/>
    </source>
</evidence>
<dbReference type="EMBL" id="AWGB01000053">
    <property type="protein sequence ID" value="ESQ86546.1"/>
    <property type="molecule type" value="Genomic_DNA"/>
</dbReference>
<dbReference type="InterPro" id="IPR007492">
    <property type="entry name" value="LytTR_DNA-bd_dom"/>
</dbReference>
<dbReference type="PANTHER" id="PTHR37299">
    <property type="entry name" value="TRANSCRIPTIONAL REGULATOR-RELATED"/>
    <property type="match status" value="1"/>
</dbReference>
<dbReference type="SMART" id="SM00850">
    <property type="entry name" value="LytTR"/>
    <property type="match status" value="1"/>
</dbReference>
<comment type="caution">
    <text evidence="3">The sequence shown here is derived from an EMBL/GenBank/DDBJ whole genome shotgun (WGS) entry which is preliminary data.</text>
</comment>
<sequence>MSLVIYVSTVVCAALAMMALRHDAGRDIDGLTALSWQGLIYTAWWPFVWAAWAMVRRYDLTARLILWFYPLILGYTLIHAFFAVQVDAGFSHNAPRLANGLNRLPVDLLIATAIAALVAAVHGARLSAEARAVADLLREALDQARKTEALPQRLPVSVGNRTLQVDPAEVEWCAAAGNYVVINFTGTDGQIREGQIREGLIRETLTALSARLDPAVFARAHRSTVVNLARVRATQTLPDGGWVLTMESGAELVVSRTYRDAILSRLSHSRPL</sequence>
<protein>
    <recommendedName>
        <fullName evidence="2">HTH LytTR-type domain-containing protein</fullName>
    </recommendedName>
</protein>
<feature type="transmembrane region" description="Helical" evidence="1">
    <location>
        <begin position="31"/>
        <end position="52"/>
    </location>
</feature>
<evidence type="ECO:0000256" key="1">
    <source>
        <dbReference type="SAM" id="Phobius"/>
    </source>
</evidence>
<evidence type="ECO:0000259" key="2">
    <source>
        <dbReference type="PROSITE" id="PS50930"/>
    </source>
</evidence>
<dbReference type="GO" id="GO:0003677">
    <property type="term" value="F:DNA binding"/>
    <property type="evidence" value="ECO:0007669"/>
    <property type="project" value="InterPro"/>
</dbReference>
<accession>V4PEK7</accession>
<dbReference type="Pfam" id="PF04397">
    <property type="entry name" value="LytTR"/>
    <property type="match status" value="1"/>
</dbReference>
<reference evidence="3 4" key="1">
    <citation type="journal article" date="2014" name="Nature">
        <title>Sequential evolution of bacterial morphology by co-option of a developmental regulator.</title>
        <authorList>
            <person name="Jiang C."/>
            <person name="Brown P.J."/>
            <person name="Ducret A."/>
            <person name="Brun Y.V."/>
        </authorList>
    </citation>
    <scope>NUCLEOTIDE SEQUENCE [LARGE SCALE GENOMIC DNA]</scope>
    <source>
        <strain evidence="3 4">DSM 16100</strain>
    </source>
</reference>
<dbReference type="AlphaFoldDB" id="V4PEK7"/>
<dbReference type="PATRIC" id="fig|1121022.4.peg.3723"/>
<dbReference type="InterPro" id="IPR046947">
    <property type="entry name" value="LytR-like"/>
</dbReference>
<name>V4PEK7_9CAUL</name>
<dbReference type="PROSITE" id="PS50930">
    <property type="entry name" value="HTH_LYTTR"/>
    <property type="match status" value="1"/>
</dbReference>
<gene>
    <name evidence="3" type="ORF">ABENE_18210</name>
</gene>
<dbReference type="InterPro" id="IPR012379">
    <property type="entry name" value="LytTR_MHYE"/>
</dbReference>
<keyword evidence="4" id="KW-1185">Reference proteome</keyword>
<dbReference type="Gene3D" id="2.40.50.1020">
    <property type="entry name" value="LytTr DNA-binding domain"/>
    <property type="match status" value="1"/>
</dbReference>
<dbReference type="Proteomes" id="UP000017837">
    <property type="component" value="Unassembled WGS sequence"/>
</dbReference>
<dbReference type="STRING" id="1121022.GCA_000376105_02803"/>
<keyword evidence="1" id="KW-0812">Transmembrane</keyword>
<evidence type="ECO:0000313" key="4">
    <source>
        <dbReference type="Proteomes" id="UP000017837"/>
    </source>
</evidence>
<proteinExistence type="predicted"/>
<dbReference type="GO" id="GO:0000156">
    <property type="term" value="F:phosphorelay response regulator activity"/>
    <property type="evidence" value="ECO:0007669"/>
    <property type="project" value="InterPro"/>
</dbReference>
<feature type="transmembrane region" description="Helical" evidence="1">
    <location>
        <begin position="104"/>
        <end position="121"/>
    </location>
</feature>
<feature type="domain" description="HTH LytTR-type" evidence="2">
    <location>
        <begin position="154"/>
        <end position="268"/>
    </location>
</feature>
<feature type="transmembrane region" description="Helical" evidence="1">
    <location>
        <begin position="64"/>
        <end position="84"/>
    </location>
</feature>
<dbReference type="eggNOG" id="COG3279">
    <property type="taxonomic scope" value="Bacteria"/>
</dbReference>
<keyword evidence="1" id="KW-1133">Transmembrane helix</keyword>
<dbReference type="PANTHER" id="PTHR37299:SF1">
    <property type="entry name" value="STAGE 0 SPORULATION PROTEIN A HOMOLOG"/>
    <property type="match status" value="1"/>
</dbReference>